<dbReference type="AlphaFoldDB" id="A0AAU9CXR9"/>
<dbReference type="Proteomes" id="UP001348817">
    <property type="component" value="Chromosome"/>
</dbReference>
<proteinExistence type="predicted"/>
<dbReference type="EMBL" id="AP025314">
    <property type="protein sequence ID" value="BDD11319.1"/>
    <property type="molecule type" value="Genomic_DNA"/>
</dbReference>
<reference evidence="2 3" key="1">
    <citation type="submission" date="2021-12" db="EMBL/GenBank/DDBJ databases">
        <title>Genome sequencing of bacteria with rrn-lacking chromosome and rrn-plasmid.</title>
        <authorList>
            <person name="Anda M."/>
            <person name="Iwasaki W."/>
        </authorList>
    </citation>
    <scope>NUCLEOTIDE SEQUENCE [LARGE SCALE GENOMIC DNA]</scope>
    <source>
        <strain evidence="2 3">DSM 100852</strain>
    </source>
</reference>
<evidence type="ECO:0008006" key="4">
    <source>
        <dbReference type="Google" id="ProtNLM"/>
    </source>
</evidence>
<name>A0AAU9CXR9_9BACT</name>
<organism evidence="2 3">
    <name type="scientific">Fulvitalea axinellae</name>
    <dbReference type="NCBI Taxonomy" id="1182444"/>
    <lineage>
        <taxon>Bacteria</taxon>
        <taxon>Pseudomonadati</taxon>
        <taxon>Bacteroidota</taxon>
        <taxon>Cytophagia</taxon>
        <taxon>Cytophagales</taxon>
        <taxon>Persicobacteraceae</taxon>
        <taxon>Fulvitalea</taxon>
    </lineage>
</organism>
<keyword evidence="1" id="KW-1133">Transmembrane helix</keyword>
<gene>
    <name evidence="2" type="ORF">FUAX_37510</name>
</gene>
<keyword evidence="1" id="KW-0472">Membrane</keyword>
<keyword evidence="1" id="KW-0812">Transmembrane</keyword>
<evidence type="ECO:0000256" key="1">
    <source>
        <dbReference type="SAM" id="Phobius"/>
    </source>
</evidence>
<accession>A0AAU9CXR9</accession>
<feature type="transmembrane region" description="Helical" evidence="1">
    <location>
        <begin position="39"/>
        <end position="61"/>
    </location>
</feature>
<protein>
    <recommendedName>
        <fullName evidence="4">DUF304 domain-containing protein</fullName>
    </recommendedName>
</protein>
<dbReference type="KEGG" id="fax:FUAX_37510"/>
<keyword evidence="3" id="KW-1185">Reference proteome</keyword>
<evidence type="ECO:0000313" key="2">
    <source>
        <dbReference type="EMBL" id="BDD11319.1"/>
    </source>
</evidence>
<evidence type="ECO:0000313" key="3">
    <source>
        <dbReference type="Proteomes" id="UP001348817"/>
    </source>
</evidence>
<sequence length="166" mass="18783">MTPHSTGEFLFLKKGEAAMTEKKTFRLSADYIKKQKAKAIAVSVVLDIIVLAGITARLWYGRESDEAFWKVATIVLPTAMVAGVLVLRFFVRKANTRFKDFRITFDGKKLEQHAFEQPKLSIPLNEISDIVTDENGAVRVKGKSEEEIVLLNQLEGREELLGMIRR</sequence>
<feature type="transmembrane region" description="Helical" evidence="1">
    <location>
        <begin position="67"/>
        <end position="91"/>
    </location>
</feature>